<dbReference type="InterPro" id="IPR001173">
    <property type="entry name" value="Glyco_trans_2-like"/>
</dbReference>
<proteinExistence type="predicted"/>
<dbReference type="InterPro" id="IPR050834">
    <property type="entry name" value="Glycosyltransf_2"/>
</dbReference>
<accession>A0ABM9T8V3</accession>
<sequence>MTSPNDTENNLSVVILTYNRSDALFVVLYGLTHQNIKPQEVIITDDGSTVHHRLAIKQHLAEHDWPFKIKYIWHPDIGFTAARARNQGVINSSGDYIILLDGDCVPKEDFILQHLFLKRPGCFINGSRVLLNENLTKKVIEWPETIGLSSSYWLMQKIAGQANKWIPTVMRIPHQCRRGSAVFHWKGIRSCNFSLWREDFDKVNGFDETFVGWGHEDADFVWRLHKAGCRRINGFWATEVLHLWHKEASRDRESANVRRLQERMSDPNAGYVAKKGIREAGYDDCEIVYSK</sequence>
<evidence type="ECO:0000313" key="4">
    <source>
        <dbReference type="EMBL" id="CQR35878.1"/>
    </source>
</evidence>
<keyword evidence="5" id="KW-1185">Reference proteome</keyword>
<dbReference type="GO" id="GO:0016740">
    <property type="term" value="F:transferase activity"/>
    <property type="evidence" value="ECO:0007669"/>
    <property type="project" value="UniProtKB-KW"/>
</dbReference>
<evidence type="ECO:0000313" key="5">
    <source>
        <dbReference type="Proteomes" id="UP000078599"/>
    </source>
</evidence>
<comment type="caution">
    <text evidence="4">The sequence shown here is derived from an EMBL/GenBank/DDBJ whole genome shotgun (WGS) entry which is preliminary data.</text>
</comment>
<organism evidence="4 5">
    <name type="scientific">Thiomonas arsenitoxydans (strain DSM 22701 / CIP 110005 / 3As)</name>
    <dbReference type="NCBI Taxonomy" id="426114"/>
    <lineage>
        <taxon>Bacteria</taxon>
        <taxon>Pseudomonadati</taxon>
        <taxon>Pseudomonadota</taxon>
        <taxon>Betaproteobacteria</taxon>
        <taxon>Burkholderiales</taxon>
        <taxon>Thiomonas</taxon>
    </lineage>
</organism>
<dbReference type="RefSeq" id="WP_079668506.1">
    <property type="nucleotide sequence ID" value="NC_014145.1"/>
</dbReference>
<dbReference type="PANTHER" id="PTHR43685">
    <property type="entry name" value="GLYCOSYLTRANSFERASE"/>
    <property type="match status" value="1"/>
</dbReference>
<keyword evidence="1 4" id="KW-0808">Transferase</keyword>
<reference evidence="4 5" key="1">
    <citation type="submission" date="2015-03" db="EMBL/GenBank/DDBJ databases">
        <authorList>
            <person name="Regsiter A."/>
            <person name="william w."/>
        </authorList>
    </citation>
    <scope>NUCLEOTIDE SEQUENCE [LARGE SCALE GENOMIC DNA]</scope>
    <source>
        <strain evidence="4 5">CB1</strain>
    </source>
</reference>
<evidence type="ECO:0000256" key="1">
    <source>
        <dbReference type="ARBA" id="ARBA00022679"/>
    </source>
</evidence>
<dbReference type="PANTHER" id="PTHR43685:SF3">
    <property type="entry name" value="SLR2126 PROTEIN"/>
    <property type="match status" value="1"/>
</dbReference>
<dbReference type="Pfam" id="PF00535">
    <property type="entry name" value="Glycos_transf_2"/>
    <property type="match status" value="1"/>
</dbReference>
<dbReference type="InterPro" id="IPR027791">
    <property type="entry name" value="Galactosyl_T_C"/>
</dbReference>
<dbReference type="Pfam" id="PF02709">
    <property type="entry name" value="Glyco_transf_7C"/>
    <property type="match status" value="1"/>
</dbReference>
<dbReference type="Proteomes" id="UP000078599">
    <property type="component" value="Unassembled WGS sequence"/>
</dbReference>
<dbReference type="EMBL" id="CTRI01000027">
    <property type="protein sequence ID" value="CQR35878.1"/>
    <property type="molecule type" value="Genomic_DNA"/>
</dbReference>
<feature type="domain" description="Galactosyltransferase C-terminal" evidence="3">
    <location>
        <begin position="183"/>
        <end position="230"/>
    </location>
</feature>
<dbReference type="InterPro" id="IPR029044">
    <property type="entry name" value="Nucleotide-diphossugar_trans"/>
</dbReference>
<evidence type="ECO:0000259" key="3">
    <source>
        <dbReference type="Pfam" id="PF02709"/>
    </source>
</evidence>
<gene>
    <name evidence="4" type="ORF">THICB1_50290</name>
</gene>
<evidence type="ECO:0000259" key="2">
    <source>
        <dbReference type="Pfam" id="PF00535"/>
    </source>
</evidence>
<name>A0ABM9T8V3_THIA3</name>
<dbReference type="Gene3D" id="3.90.550.10">
    <property type="entry name" value="Spore Coat Polysaccharide Biosynthesis Protein SpsA, Chain A"/>
    <property type="match status" value="1"/>
</dbReference>
<protein>
    <submittedName>
        <fullName evidence="4">Glycosyl transferase family 2</fullName>
    </submittedName>
</protein>
<dbReference type="SUPFAM" id="SSF53448">
    <property type="entry name" value="Nucleotide-diphospho-sugar transferases"/>
    <property type="match status" value="1"/>
</dbReference>
<feature type="domain" description="Glycosyltransferase 2-like" evidence="2">
    <location>
        <begin position="12"/>
        <end position="114"/>
    </location>
</feature>